<comment type="caution">
    <text evidence="1">The sequence shown here is derived from an EMBL/GenBank/DDBJ whole genome shotgun (WGS) entry which is preliminary data.</text>
</comment>
<evidence type="ECO:0000313" key="1">
    <source>
        <dbReference type="EMBL" id="GAA2523625.1"/>
    </source>
</evidence>
<organism evidence="1 2">
    <name type="scientific">Streptomyces longisporus</name>
    <dbReference type="NCBI Taxonomy" id="1948"/>
    <lineage>
        <taxon>Bacteria</taxon>
        <taxon>Bacillati</taxon>
        <taxon>Actinomycetota</taxon>
        <taxon>Actinomycetes</taxon>
        <taxon>Kitasatosporales</taxon>
        <taxon>Streptomycetaceae</taxon>
        <taxon>Streptomyces</taxon>
    </lineage>
</organism>
<sequence>MDDTDLSPSMELPWLVIRQAENGRHYRVSRYSTRAEAETVANALTRGDGELLWTESASGHILNARGPEDANRKTSRHIERARPLFRALTAVLPADDRERWCEEWTAEWLDLTEQPLPARAAFLMRVSLRSGPRLAWTLRLTAQRQRAR</sequence>
<gene>
    <name evidence="1" type="ORF">GCM10010276_88550</name>
</gene>
<accession>A0ABP6AUY6</accession>
<proteinExistence type="predicted"/>
<evidence type="ECO:0000313" key="2">
    <source>
        <dbReference type="Proteomes" id="UP001501777"/>
    </source>
</evidence>
<reference evidence="2" key="1">
    <citation type="journal article" date="2019" name="Int. J. Syst. Evol. Microbiol.">
        <title>The Global Catalogue of Microorganisms (GCM) 10K type strain sequencing project: providing services to taxonomists for standard genome sequencing and annotation.</title>
        <authorList>
            <consortium name="The Broad Institute Genomics Platform"/>
            <consortium name="The Broad Institute Genome Sequencing Center for Infectious Disease"/>
            <person name="Wu L."/>
            <person name="Ma J."/>
        </authorList>
    </citation>
    <scope>NUCLEOTIDE SEQUENCE [LARGE SCALE GENOMIC DNA]</scope>
    <source>
        <strain evidence="2">JCM 4395</strain>
    </source>
</reference>
<keyword evidence="2" id="KW-1185">Reference proteome</keyword>
<name>A0ABP6AUY6_STRLO</name>
<dbReference type="EMBL" id="BAAASG010000036">
    <property type="protein sequence ID" value="GAA2523625.1"/>
    <property type="molecule type" value="Genomic_DNA"/>
</dbReference>
<dbReference type="Proteomes" id="UP001501777">
    <property type="component" value="Unassembled WGS sequence"/>
</dbReference>
<dbReference type="RefSeq" id="WP_344406998.1">
    <property type="nucleotide sequence ID" value="NZ_BAAASG010000036.1"/>
</dbReference>
<protein>
    <submittedName>
        <fullName evidence="1">Uncharacterized protein</fullName>
    </submittedName>
</protein>